<dbReference type="Proteomes" id="UP000478995">
    <property type="component" value="Unassembled WGS sequence"/>
</dbReference>
<dbReference type="GO" id="GO:0098796">
    <property type="term" value="C:membrane protein complex"/>
    <property type="evidence" value="ECO:0007669"/>
    <property type="project" value="UniProtKB-ARBA"/>
</dbReference>
<dbReference type="FunFam" id="3.40.50.300:FF:000032">
    <property type="entry name" value="Export ABC transporter ATP-binding protein"/>
    <property type="match status" value="1"/>
</dbReference>
<dbReference type="Pfam" id="PF00005">
    <property type="entry name" value="ABC_tran"/>
    <property type="match status" value="1"/>
</dbReference>
<dbReference type="PROSITE" id="PS50893">
    <property type="entry name" value="ABC_TRANSPORTER_2"/>
    <property type="match status" value="1"/>
</dbReference>
<organism evidence="5 6">
    <name type="scientific">Clostridium botulinum</name>
    <dbReference type="NCBI Taxonomy" id="1491"/>
    <lineage>
        <taxon>Bacteria</taxon>
        <taxon>Bacillati</taxon>
        <taxon>Bacillota</taxon>
        <taxon>Clostridia</taxon>
        <taxon>Eubacteriales</taxon>
        <taxon>Clostridiaceae</taxon>
        <taxon>Clostridium</taxon>
    </lineage>
</organism>
<dbReference type="RefSeq" id="WP_003355936.1">
    <property type="nucleotide sequence ID" value="NZ_CP013246.1"/>
</dbReference>
<protein>
    <submittedName>
        <fullName evidence="5">ABC transporter ATP-binding protein</fullName>
    </submittedName>
</protein>
<reference evidence="5 6" key="1">
    <citation type="submission" date="2019-04" db="EMBL/GenBank/DDBJ databases">
        <title>Genome sequencing of Clostridium botulinum Groups I-IV and Clostridium butyricum.</title>
        <authorList>
            <person name="Brunt J."/>
            <person name="Van Vliet A.H.M."/>
            <person name="Stringer S.C."/>
            <person name="Carter A.T."/>
            <person name="Peck M.W."/>
        </authorList>
    </citation>
    <scope>NUCLEOTIDE SEQUENCE [LARGE SCALE GENOMIC DNA]</scope>
    <source>
        <strain evidence="5 6">IFR 18/037</strain>
    </source>
</reference>
<keyword evidence="3" id="KW-0547">Nucleotide-binding</keyword>
<evidence type="ECO:0000256" key="3">
    <source>
        <dbReference type="ARBA" id="ARBA00022741"/>
    </source>
</evidence>
<dbReference type="GO" id="GO:0022857">
    <property type="term" value="F:transmembrane transporter activity"/>
    <property type="evidence" value="ECO:0007669"/>
    <property type="project" value="UniProtKB-ARBA"/>
</dbReference>
<proteinExistence type="inferred from homology"/>
<dbReference type="InterPro" id="IPR003439">
    <property type="entry name" value="ABC_transporter-like_ATP-bd"/>
</dbReference>
<dbReference type="InterPro" id="IPR017911">
    <property type="entry name" value="MacB-like_ATP-bd"/>
</dbReference>
<dbReference type="PANTHER" id="PTHR42798">
    <property type="entry name" value="LIPOPROTEIN-RELEASING SYSTEM ATP-BINDING PROTEIN LOLD"/>
    <property type="match status" value="1"/>
</dbReference>
<evidence type="ECO:0000256" key="4">
    <source>
        <dbReference type="ARBA" id="ARBA00022840"/>
    </source>
</evidence>
<keyword evidence="4 5" id="KW-0067">ATP-binding</keyword>
<evidence type="ECO:0000313" key="6">
    <source>
        <dbReference type="Proteomes" id="UP000478995"/>
    </source>
</evidence>
<dbReference type="SMART" id="SM00382">
    <property type="entry name" value="AAA"/>
    <property type="match status" value="1"/>
</dbReference>
<sequence length="221" mass="24381">MSILQTTNLKKYYGKEPNLVKALDGVSITIEKGEFVSVVGTSGSGKSTLLHMMGGLDNPTSGSVIVRDKELSNMNKEELVIFRRRNIGFIFQSYNLVPMLNVYENIVLPLELDGESVDKSFLNKIVKILALEDKLQNMINNLSGGQQQRVAIARALLTKPAIILADEPTGNLDSKTSADVMGLLKMTSKKFSQTIVMITHNNEIAQLADRIIRIEDGKVMV</sequence>
<dbReference type="Gene3D" id="3.40.50.300">
    <property type="entry name" value="P-loop containing nucleotide triphosphate hydrolases"/>
    <property type="match status" value="1"/>
</dbReference>
<comment type="similarity">
    <text evidence="1">Belongs to the ABC transporter superfamily.</text>
</comment>
<dbReference type="InterPro" id="IPR003593">
    <property type="entry name" value="AAA+_ATPase"/>
</dbReference>
<keyword evidence="2" id="KW-0813">Transport</keyword>
<dbReference type="SUPFAM" id="SSF52540">
    <property type="entry name" value="P-loop containing nucleoside triphosphate hydrolases"/>
    <property type="match status" value="1"/>
</dbReference>
<dbReference type="CDD" id="cd03255">
    <property type="entry name" value="ABC_MJ0796_LolCDE_FtsE"/>
    <property type="match status" value="1"/>
</dbReference>
<dbReference type="GO" id="GO:0016887">
    <property type="term" value="F:ATP hydrolysis activity"/>
    <property type="evidence" value="ECO:0007669"/>
    <property type="project" value="InterPro"/>
</dbReference>
<dbReference type="EMBL" id="SWOY01000003">
    <property type="protein sequence ID" value="NFG17249.1"/>
    <property type="molecule type" value="Genomic_DNA"/>
</dbReference>
<dbReference type="PANTHER" id="PTHR42798:SF6">
    <property type="entry name" value="CELL DIVISION ATP-BINDING PROTEIN FTSE"/>
    <property type="match status" value="1"/>
</dbReference>
<dbReference type="GO" id="GO:0005524">
    <property type="term" value="F:ATP binding"/>
    <property type="evidence" value="ECO:0007669"/>
    <property type="project" value="UniProtKB-KW"/>
</dbReference>
<evidence type="ECO:0000256" key="1">
    <source>
        <dbReference type="ARBA" id="ARBA00005417"/>
    </source>
</evidence>
<dbReference type="AlphaFoldDB" id="A0A6B4C3D0"/>
<dbReference type="InterPro" id="IPR027417">
    <property type="entry name" value="P-loop_NTPase"/>
</dbReference>
<evidence type="ECO:0000256" key="2">
    <source>
        <dbReference type="ARBA" id="ARBA00022448"/>
    </source>
</evidence>
<accession>A0A6B4C3D0</accession>
<evidence type="ECO:0000313" key="5">
    <source>
        <dbReference type="EMBL" id="NFG17249.1"/>
    </source>
</evidence>
<dbReference type="InterPro" id="IPR017871">
    <property type="entry name" value="ABC_transporter-like_CS"/>
</dbReference>
<comment type="caution">
    <text evidence="5">The sequence shown here is derived from an EMBL/GenBank/DDBJ whole genome shotgun (WGS) entry which is preliminary data.</text>
</comment>
<dbReference type="PROSITE" id="PS00211">
    <property type="entry name" value="ABC_TRANSPORTER_1"/>
    <property type="match status" value="1"/>
</dbReference>
<gene>
    <name evidence="5" type="ORF">FC794_10670</name>
</gene>
<name>A0A6B4C3D0_CLOBO</name>